<evidence type="ECO:0000313" key="3">
    <source>
        <dbReference type="Proteomes" id="UP000006054"/>
    </source>
</evidence>
<proteinExistence type="predicted"/>
<feature type="transmembrane region" description="Helical" evidence="1">
    <location>
        <begin position="145"/>
        <end position="168"/>
    </location>
</feature>
<dbReference type="Proteomes" id="UP000006054">
    <property type="component" value="Chromosome"/>
</dbReference>
<evidence type="ECO:0000313" key="2">
    <source>
        <dbReference type="EMBL" id="AFM05310.1"/>
    </source>
</evidence>
<dbReference type="eggNOG" id="COG1714">
    <property type="taxonomic scope" value="Bacteria"/>
</dbReference>
<name>I4AMX5_BERLS</name>
<protein>
    <submittedName>
        <fullName evidence="2">Uncharacterized protein</fullName>
    </submittedName>
</protein>
<feature type="transmembrane region" description="Helical" evidence="1">
    <location>
        <begin position="120"/>
        <end position="139"/>
    </location>
</feature>
<dbReference type="HOGENOM" id="CLU_965594_0_0_10"/>
<organism evidence="2 3">
    <name type="scientific">Bernardetia litoralis (strain ATCC 23117 / DSM 6794 / NBRC 15988 / NCIMB 1366 / Fx l1 / Sio-4)</name>
    <name type="common">Flexibacter litoralis</name>
    <dbReference type="NCBI Taxonomy" id="880071"/>
    <lineage>
        <taxon>Bacteria</taxon>
        <taxon>Pseudomonadati</taxon>
        <taxon>Bacteroidota</taxon>
        <taxon>Cytophagia</taxon>
        <taxon>Cytophagales</taxon>
        <taxon>Bernardetiaceae</taxon>
        <taxon>Bernardetia</taxon>
    </lineage>
</organism>
<dbReference type="AlphaFoldDB" id="I4AMX5"/>
<gene>
    <name evidence="2" type="ordered locus">Fleli_2965</name>
</gene>
<keyword evidence="1" id="KW-0472">Membrane</keyword>
<dbReference type="RefSeq" id="WP_014798744.1">
    <property type="nucleotide sequence ID" value="NC_018018.1"/>
</dbReference>
<reference evidence="3" key="1">
    <citation type="submission" date="2012-06" db="EMBL/GenBank/DDBJ databases">
        <title>The complete genome of Flexibacter litoralis DSM 6794.</title>
        <authorList>
            <person name="Lucas S."/>
            <person name="Copeland A."/>
            <person name="Lapidus A."/>
            <person name="Glavina del Rio T."/>
            <person name="Dalin E."/>
            <person name="Tice H."/>
            <person name="Bruce D."/>
            <person name="Goodwin L."/>
            <person name="Pitluck S."/>
            <person name="Peters L."/>
            <person name="Ovchinnikova G."/>
            <person name="Lu M."/>
            <person name="Kyrpides N."/>
            <person name="Mavromatis K."/>
            <person name="Ivanova N."/>
            <person name="Brettin T."/>
            <person name="Detter J.C."/>
            <person name="Han C."/>
            <person name="Larimer F."/>
            <person name="Land M."/>
            <person name="Hauser L."/>
            <person name="Markowitz V."/>
            <person name="Cheng J.-F."/>
            <person name="Hugenholtz P."/>
            <person name="Woyke T."/>
            <person name="Wu D."/>
            <person name="Spring S."/>
            <person name="Lang E."/>
            <person name="Kopitz M."/>
            <person name="Brambilla E."/>
            <person name="Klenk H.-P."/>
            <person name="Eisen J.A."/>
        </authorList>
    </citation>
    <scope>NUCLEOTIDE SEQUENCE [LARGE SCALE GENOMIC DNA]</scope>
    <source>
        <strain evidence="3">ATCC 23117 / DSM 6794 / NBRC 15988 / NCIMB 1366 / Sio-4</strain>
    </source>
</reference>
<keyword evidence="1" id="KW-0812">Transmembrane</keyword>
<dbReference type="OrthoDB" id="988752at2"/>
<sequence>MNTHKINSSFHSDFLNEKRQDPITGDLIVEGDEIVFCQECKSAFLKSSWEYLNEKHCNQSRTLSIFPVKKVLNLKSKRQYFKAHLHSISDWKQFDTQIKTLPWVLSSLDMKEYKREKNNTLTFGKVATILIIFVVLFAISVKNNLISYSLIPIGLLISMLIFMTLFIWTKVLSKDTTFVVDKNNPTISLEKDQIIVFMPYKEQKVTLAKYKVEEIELIPKEDNNYKLRVSYKGGTIFFSMNLNRISLHGLIEILYDWSNTVKIDLTKMKFLVSGMTDYSYLYASLDEEDENPNLLLP</sequence>
<evidence type="ECO:0000256" key="1">
    <source>
        <dbReference type="SAM" id="Phobius"/>
    </source>
</evidence>
<dbReference type="STRING" id="880071.Fleli_2965"/>
<accession>I4AMX5</accession>
<keyword evidence="3" id="KW-1185">Reference proteome</keyword>
<dbReference type="KEGG" id="fli:Fleli_2965"/>
<keyword evidence="1" id="KW-1133">Transmembrane helix</keyword>
<dbReference type="EMBL" id="CP003345">
    <property type="protein sequence ID" value="AFM05310.1"/>
    <property type="molecule type" value="Genomic_DNA"/>
</dbReference>